<dbReference type="PANTHER" id="PTHR46663">
    <property type="entry name" value="DIGUANYLATE CYCLASE DGCT-RELATED"/>
    <property type="match status" value="1"/>
</dbReference>
<dbReference type="PANTHER" id="PTHR46663:SF3">
    <property type="entry name" value="SLL0267 PROTEIN"/>
    <property type="match status" value="1"/>
</dbReference>
<dbReference type="CDD" id="cd12915">
    <property type="entry name" value="PDC2_DGC_like"/>
    <property type="match status" value="1"/>
</dbReference>
<feature type="domain" description="GGDEF" evidence="3">
    <location>
        <begin position="477"/>
        <end position="611"/>
    </location>
</feature>
<feature type="domain" description="PAS" evidence="2">
    <location>
        <begin position="353"/>
        <end position="379"/>
    </location>
</feature>
<feature type="transmembrane region" description="Helical" evidence="1">
    <location>
        <begin position="288"/>
        <end position="309"/>
    </location>
</feature>
<dbReference type="Pfam" id="PF13426">
    <property type="entry name" value="PAS_9"/>
    <property type="match status" value="1"/>
</dbReference>
<dbReference type="CDD" id="cd12914">
    <property type="entry name" value="PDC1_DGC_like"/>
    <property type="match status" value="1"/>
</dbReference>
<dbReference type="OrthoDB" id="9813903at2"/>
<comment type="caution">
    <text evidence="4">The sequence shown here is derived from an EMBL/GenBank/DDBJ whole genome shotgun (WGS) entry which is preliminary data.</text>
</comment>
<dbReference type="SUPFAM" id="SSF55785">
    <property type="entry name" value="PYP-like sensor domain (PAS domain)"/>
    <property type="match status" value="1"/>
</dbReference>
<evidence type="ECO:0000259" key="2">
    <source>
        <dbReference type="PROSITE" id="PS50112"/>
    </source>
</evidence>
<dbReference type="SMART" id="SM00267">
    <property type="entry name" value="GGDEF"/>
    <property type="match status" value="1"/>
</dbReference>
<evidence type="ECO:0000256" key="1">
    <source>
        <dbReference type="SAM" id="Phobius"/>
    </source>
</evidence>
<dbReference type="Proteomes" id="UP000295110">
    <property type="component" value="Unassembled WGS sequence"/>
</dbReference>
<dbReference type="PROSITE" id="PS50887">
    <property type="entry name" value="GGDEF"/>
    <property type="match status" value="1"/>
</dbReference>
<dbReference type="AlphaFoldDB" id="A0A4R3UXJ7"/>
<dbReference type="PROSITE" id="PS50112">
    <property type="entry name" value="PAS"/>
    <property type="match status" value="1"/>
</dbReference>
<dbReference type="NCBIfam" id="TIGR00254">
    <property type="entry name" value="GGDEF"/>
    <property type="match status" value="1"/>
</dbReference>
<sequence>MPKKLARRIWLNWAVGIALLLALVEGMVGMALYASYQEHTARARQSVESLAQTLGQSVSADIRLIDNSLASLDRELVRAGPDVLQRPERLREVVDSHRDLVPELFAIRVTDAQGRVLNRETEGAMSVEDRPYFQAARQRPNRLVVSDPVVGRVSKDWTLVFARARIDAAGRFDGIVYASMPTHHYFRMLNEVEVGTHGAATLRTESLSVVARYAPPVADPNAGTGTSQVSEDLRAWLARNPDQGFFTTRTALDGIERVSAYVRVPGYRLLMLVGLDTDSFYAPWRAEVAQLLGLSILLVVVVVATSLALGRRQIELRQAQMETSRLLAEQSVMLDNDLIGIAKTRDRVTVWHNRALATMFGYGPSELVGQPSRLLYPDEASYARIGRAYAELDTGRPFRTELQMRHRDGRLIWIDLSGIQLGDGVSMWVMVDISRVKANEANAERRAGLDLLTGLPNRLGLDAALPAAIRRARLADRALAVVFIDLDGFKAVNDTHGHDAGDALLREMARRIADGIRGEDLAARIGGDEFVVVLSEVSERADVLTVLERMLGALSLPAKLPDGSEAGISASMGVALWPEHAADAAGLLTLADQAMYAAKRAGKGRIVFGTEG</sequence>
<dbReference type="EMBL" id="SMBU01000015">
    <property type="protein sequence ID" value="TCU95388.1"/>
    <property type="molecule type" value="Genomic_DNA"/>
</dbReference>
<evidence type="ECO:0000313" key="4">
    <source>
        <dbReference type="EMBL" id="TCU95388.1"/>
    </source>
</evidence>
<dbReference type="InterPro" id="IPR035965">
    <property type="entry name" value="PAS-like_dom_sf"/>
</dbReference>
<dbReference type="Gene3D" id="3.30.450.20">
    <property type="entry name" value="PAS domain"/>
    <property type="match status" value="3"/>
</dbReference>
<keyword evidence="1" id="KW-0812">Transmembrane</keyword>
<gene>
    <name evidence="4" type="ORF">EV671_101580</name>
</gene>
<dbReference type="SUPFAM" id="SSF55073">
    <property type="entry name" value="Nucleotide cyclase"/>
    <property type="match status" value="1"/>
</dbReference>
<dbReference type="Pfam" id="PF00990">
    <property type="entry name" value="GGDEF"/>
    <property type="match status" value="1"/>
</dbReference>
<proteinExistence type="predicted"/>
<dbReference type="InterPro" id="IPR000014">
    <property type="entry name" value="PAS"/>
</dbReference>
<keyword evidence="1" id="KW-1133">Transmembrane helix</keyword>
<dbReference type="RefSeq" id="WP_132572599.1">
    <property type="nucleotide sequence ID" value="NZ_CBCSGL010000018.1"/>
</dbReference>
<evidence type="ECO:0000259" key="3">
    <source>
        <dbReference type="PROSITE" id="PS50887"/>
    </source>
</evidence>
<protein>
    <submittedName>
        <fullName evidence="4">Diguanylate cyclase</fullName>
    </submittedName>
</protein>
<evidence type="ECO:0000313" key="5">
    <source>
        <dbReference type="Proteomes" id="UP000295110"/>
    </source>
</evidence>
<dbReference type="CDD" id="cd01949">
    <property type="entry name" value="GGDEF"/>
    <property type="match status" value="1"/>
</dbReference>
<dbReference type="CDD" id="cd00130">
    <property type="entry name" value="PAS"/>
    <property type="match status" value="1"/>
</dbReference>
<dbReference type="NCBIfam" id="TIGR00229">
    <property type="entry name" value="sensory_box"/>
    <property type="match status" value="1"/>
</dbReference>
<dbReference type="Gene3D" id="3.30.70.270">
    <property type="match status" value="1"/>
</dbReference>
<dbReference type="InterPro" id="IPR029787">
    <property type="entry name" value="Nucleotide_cyclase"/>
</dbReference>
<keyword evidence="5" id="KW-1185">Reference proteome</keyword>
<organism evidence="4 5">
    <name type="scientific">Roseateles saccharophilus</name>
    <name type="common">Pseudomonas saccharophila</name>
    <dbReference type="NCBI Taxonomy" id="304"/>
    <lineage>
        <taxon>Bacteria</taxon>
        <taxon>Pseudomonadati</taxon>
        <taxon>Pseudomonadota</taxon>
        <taxon>Betaproteobacteria</taxon>
        <taxon>Burkholderiales</taxon>
        <taxon>Sphaerotilaceae</taxon>
        <taxon>Roseateles</taxon>
    </lineage>
</organism>
<dbReference type="InterPro" id="IPR000160">
    <property type="entry name" value="GGDEF_dom"/>
</dbReference>
<dbReference type="InterPro" id="IPR052163">
    <property type="entry name" value="DGC-Regulatory_Protein"/>
</dbReference>
<keyword evidence="1" id="KW-0472">Membrane</keyword>
<reference evidence="4 5" key="1">
    <citation type="submission" date="2019-03" db="EMBL/GenBank/DDBJ databases">
        <title>Genomic Encyclopedia of Type Strains, Phase IV (KMG-IV): sequencing the most valuable type-strain genomes for metagenomic binning, comparative biology and taxonomic classification.</title>
        <authorList>
            <person name="Goeker M."/>
        </authorList>
    </citation>
    <scope>NUCLEOTIDE SEQUENCE [LARGE SCALE GENOMIC DNA]</scope>
    <source>
        <strain evidence="4 5">DSM 654</strain>
    </source>
</reference>
<dbReference type="InterPro" id="IPR043128">
    <property type="entry name" value="Rev_trsase/Diguanyl_cyclase"/>
</dbReference>
<feature type="transmembrane region" description="Helical" evidence="1">
    <location>
        <begin position="12"/>
        <end position="36"/>
    </location>
</feature>
<accession>A0A4R3UXJ7</accession>
<name>A0A4R3UXJ7_ROSSA</name>